<evidence type="ECO:0000256" key="2">
    <source>
        <dbReference type="ARBA" id="ARBA00023002"/>
    </source>
</evidence>
<dbReference type="RefSeq" id="WP_208258169.1">
    <property type="nucleotide sequence ID" value="NZ_JAGEOJ010000010.1"/>
</dbReference>
<dbReference type="GO" id="GO:0042602">
    <property type="term" value="F:riboflavin reductase (NADPH) activity"/>
    <property type="evidence" value="ECO:0007669"/>
    <property type="project" value="TreeGrafter"/>
</dbReference>
<keyword evidence="2" id="KW-0560">Oxidoreductase</keyword>
<comment type="caution">
    <text evidence="4">The sequence shown here is derived from an EMBL/GenBank/DDBJ whole genome shotgun (WGS) entry which is preliminary data.</text>
</comment>
<name>A0A939T570_9ACTN</name>
<organism evidence="4 5">
    <name type="scientific">Actinomadura barringtoniae</name>
    <dbReference type="NCBI Taxonomy" id="1427535"/>
    <lineage>
        <taxon>Bacteria</taxon>
        <taxon>Bacillati</taxon>
        <taxon>Actinomycetota</taxon>
        <taxon>Actinomycetes</taxon>
        <taxon>Streptosporangiales</taxon>
        <taxon>Thermomonosporaceae</taxon>
        <taxon>Actinomadura</taxon>
    </lineage>
</organism>
<proteinExistence type="inferred from homology"/>
<dbReference type="PANTHER" id="PTHR30466">
    <property type="entry name" value="FLAVIN REDUCTASE"/>
    <property type="match status" value="1"/>
</dbReference>
<evidence type="ECO:0000313" key="5">
    <source>
        <dbReference type="Proteomes" id="UP000669179"/>
    </source>
</evidence>
<evidence type="ECO:0000256" key="1">
    <source>
        <dbReference type="ARBA" id="ARBA00008898"/>
    </source>
</evidence>
<dbReference type="SUPFAM" id="SSF50475">
    <property type="entry name" value="FMN-binding split barrel"/>
    <property type="match status" value="1"/>
</dbReference>
<evidence type="ECO:0000259" key="3">
    <source>
        <dbReference type="SMART" id="SM00903"/>
    </source>
</evidence>
<dbReference type="AlphaFoldDB" id="A0A939T570"/>
<dbReference type="Gene3D" id="2.30.110.10">
    <property type="entry name" value="Electron Transport, Fmn-binding Protein, Chain A"/>
    <property type="match status" value="1"/>
</dbReference>
<sequence length="136" mass="14582">MTVITTATEDGFAGFTVNSFTSVSMNPPLVLFCAGNDSETAAEIEQSKSFAVNILSRGQEEVSRRFCDSDCDRFSGVEVASAATGAPILREALAYVDCELDDAVTAGDHRILVGRVRSAGRLCDEEPLAFFKGAYR</sequence>
<evidence type="ECO:0000313" key="4">
    <source>
        <dbReference type="EMBL" id="MBO2450278.1"/>
    </source>
</evidence>
<reference evidence="4" key="1">
    <citation type="submission" date="2021-03" db="EMBL/GenBank/DDBJ databases">
        <authorList>
            <person name="Kanchanasin P."/>
            <person name="Saeng-In P."/>
            <person name="Phongsopitanun W."/>
            <person name="Yuki M."/>
            <person name="Kudo T."/>
            <person name="Ohkuma M."/>
            <person name="Tanasupawat S."/>
        </authorList>
    </citation>
    <scope>NUCLEOTIDE SEQUENCE</scope>
    <source>
        <strain evidence="4">GKU 128</strain>
    </source>
</reference>
<dbReference type="PANTHER" id="PTHR30466:SF11">
    <property type="entry name" value="FLAVIN-DEPENDENT MONOOXYGENASE, REDUCTASE SUBUNIT HSAB"/>
    <property type="match status" value="1"/>
</dbReference>
<dbReference type="InterPro" id="IPR002563">
    <property type="entry name" value="Flavin_Rdtase-like_dom"/>
</dbReference>
<dbReference type="InterPro" id="IPR012349">
    <property type="entry name" value="Split_barrel_FMN-bd"/>
</dbReference>
<keyword evidence="5" id="KW-1185">Reference proteome</keyword>
<gene>
    <name evidence="4" type="ORF">J4573_24470</name>
</gene>
<protein>
    <submittedName>
        <fullName evidence="4">Flavin reductase family protein</fullName>
    </submittedName>
</protein>
<dbReference type="EMBL" id="JAGEOJ010000010">
    <property type="protein sequence ID" value="MBO2450278.1"/>
    <property type="molecule type" value="Genomic_DNA"/>
</dbReference>
<dbReference type="Proteomes" id="UP000669179">
    <property type="component" value="Unassembled WGS sequence"/>
</dbReference>
<dbReference type="GO" id="GO:0010181">
    <property type="term" value="F:FMN binding"/>
    <property type="evidence" value="ECO:0007669"/>
    <property type="project" value="InterPro"/>
</dbReference>
<accession>A0A939T570</accession>
<comment type="similarity">
    <text evidence="1">Belongs to the non-flavoprotein flavin reductase family.</text>
</comment>
<feature type="domain" description="Flavin reductase like" evidence="3">
    <location>
        <begin position="1"/>
        <end position="136"/>
    </location>
</feature>
<dbReference type="Pfam" id="PF01613">
    <property type="entry name" value="Flavin_Reduct"/>
    <property type="match status" value="1"/>
</dbReference>
<dbReference type="SMART" id="SM00903">
    <property type="entry name" value="Flavin_Reduct"/>
    <property type="match status" value="1"/>
</dbReference>
<dbReference type="InterPro" id="IPR050268">
    <property type="entry name" value="NADH-dep_flavin_reductase"/>
</dbReference>